<keyword evidence="5 6" id="KW-0472">Membrane</keyword>
<comment type="caution">
    <text evidence="8">The sequence shown here is derived from an EMBL/GenBank/DDBJ whole genome shotgun (WGS) entry which is preliminary data.</text>
</comment>
<feature type="transmembrane region" description="Helical" evidence="6">
    <location>
        <begin position="74"/>
        <end position="96"/>
    </location>
</feature>
<evidence type="ECO:0000256" key="3">
    <source>
        <dbReference type="ARBA" id="ARBA00022692"/>
    </source>
</evidence>
<reference evidence="8 9" key="1">
    <citation type="submission" date="2016-10" db="EMBL/GenBank/DDBJ databases">
        <authorList>
            <person name="Varghese N."/>
            <person name="Submissions S."/>
        </authorList>
    </citation>
    <scope>NUCLEOTIDE SEQUENCE [LARGE SCALE GENOMIC DNA]</scope>
    <source>
        <strain evidence="8 9">DSM 18839</strain>
    </source>
</reference>
<feature type="transmembrane region" description="Helical" evidence="6">
    <location>
        <begin position="43"/>
        <end position="62"/>
    </location>
</feature>
<dbReference type="InterPro" id="IPR050638">
    <property type="entry name" value="AA-Vitamin_Transporters"/>
</dbReference>
<dbReference type="RefSeq" id="WP_093148029.1">
    <property type="nucleotide sequence ID" value="NZ_FNBW01000001.1"/>
</dbReference>
<feature type="transmembrane region" description="Helical" evidence="6">
    <location>
        <begin position="255"/>
        <end position="274"/>
    </location>
</feature>
<keyword evidence="3 6" id="KW-0812">Transmembrane</keyword>
<evidence type="ECO:0000259" key="7">
    <source>
        <dbReference type="Pfam" id="PF00892"/>
    </source>
</evidence>
<accession>A0A8G2BEI7</accession>
<dbReference type="PANTHER" id="PTHR32322">
    <property type="entry name" value="INNER MEMBRANE TRANSPORTER"/>
    <property type="match status" value="1"/>
</dbReference>
<evidence type="ECO:0000313" key="8">
    <source>
        <dbReference type="EMBL" id="SDF18061.1"/>
    </source>
</evidence>
<feature type="transmembrane region" description="Helical" evidence="6">
    <location>
        <begin position="219"/>
        <end position="243"/>
    </location>
</feature>
<feature type="transmembrane region" description="Helical" evidence="6">
    <location>
        <begin position="159"/>
        <end position="179"/>
    </location>
</feature>
<dbReference type="AlphaFoldDB" id="A0A8G2BEI7"/>
<evidence type="ECO:0000256" key="1">
    <source>
        <dbReference type="ARBA" id="ARBA00004141"/>
    </source>
</evidence>
<feature type="transmembrane region" description="Helical" evidence="6">
    <location>
        <begin position="102"/>
        <end position="122"/>
    </location>
</feature>
<dbReference type="PANTHER" id="PTHR32322:SF2">
    <property type="entry name" value="EAMA DOMAIN-CONTAINING PROTEIN"/>
    <property type="match status" value="1"/>
</dbReference>
<feature type="transmembrane region" description="Helical" evidence="6">
    <location>
        <begin position="280"/>
        <end position="298"/>
    </location>
</feature>
<dbReference type="GO" id="GO:0016020">
    <property type="term" value="C:membrane"/>
    <property type="evidence" value="ECO:0007669"/>
    <property type="project" value="UniProtKB-SubCell"/>
</dbReference>
<evidence type="ECO:0000256" key="5">
    <source>
        <dbReference type="ARBA" id="ARBA00023136"/>
    </source>
</evidence>
<organism evidence="8 9">
    <name type="scientific">Thalassobaculum litoreum DSM 18839</name>
    <dbReference type="NCBI Taxonomy" id="1123362"/>
    <lineage>
        <taxon>Bacteria</taxon>
        <taxon>Pseudomonadati</taxon>
        <taxon>Pseudomonadota</taxon>
        <taxon>Alphaproteobacteria</taxon>
        <taxon>Rhodospirillales</taxon>
        <taxon>Thalassobaculaceae</taxon>
        <taxon>Thalassobaculum</taxon>
    </lineage>
</organism>
<dbReference type="EMBL" id="FNBW01000001">
    <property type="protein sequence ID" value="SDF18061.1"/>
    <property type="molecule type" value="Genomic_DNA"/>
</dbReference>
<dbReference type="OrthoDB" id="5812248at2"/>
<feature type="domain" description="EamA" evidence="7">
    <location>
        <begin position="13"/>
        <end position="146"/>
    </location>
</feature>
<dbReference type="InterPro" id="IPR037185">
    <property type="entry name" value="EmrE-like"/>
</dbReference>
<feature type="transmembrane region" description="Helical" evidence="6">
    <location>
        <begin position="129"/>
        <end position="147"/>
    </location>
</feature>
<protein>
    <submittedName>
        <fullName evidence="8">EamA-like transporter family protein</fullName>
    </submittedName>
</protein>
<feature type="domain" description="EamA" evidence="7">
    <location>
        <begin position="161"/>
        <end position="297"/>
    </location>
</feature>
<dbReference type="Pfam" id="PF00892">
    <property type="entry name" value="EamA"/>
    <property type="match status" value="2"/>
</dbReference>
<dbReference type="InterPro" id="IPR000620">
    <property type="entry name" value="EamA_dom"/>
</dbReference>
<feature type="transmembrane region" description="Helical" evidence="6">
    <location>
        <begin position="191"/>
        <end position="213"/>
    </location>
</feature>
<dbReference type="Proteomes" id="UP000198615">
    <property type="component" value="Unassembled WGS sequence"/>
</dbReference>
<sequence length="304" mass="32431">MADLYNPRVEALKGHAAMLLFATLISGSFTLGHLTAPHIDPGALTALRFALAAAVMAGAILAGRKGERQLGVRAPWRFLLLGVLLGSYFVLMFEALRLTDPVSLAAVFTMTPLMTALFGYLILRQGISLLVGGSLLLAASGAVWVVFRGDVDAMLAFDLGPGELIFLGACVCHALYIPLITVLNRGESGKLFTLWTVLGGFLVVGIYAFPAILRTDWTALPPIVWVTAVYISVFASALTFFLMRYGALRLPAAKVMAYGYLIPTVVIVLEGLSGHGWVDPPVLLGVAATMLALLMLVANRDAVR</sequence>
<name>A0A8G2BEI7_9PROT</name>
<evidence type="ECO:0000256" key="4">
    <source>
        <dbReference type="ARBA" id="ARBA00022989"/>
    </source>
</evidence>
<evidence type="ECO:0000313" key="9">
    <source>
        <dbReference type="Proteomes" id="UP000198615"/>
    </source>
</evidence>
<dbReference type="SUPFAM" id="SSF103481">
    <property type="entry name" value="Multidrug resistance efflux transporter EmrE"/>
    <property type="match status" value="2"/>
</dbReference>
<feature type="transmembrane region" description="Helical" evidence="6">
    <location>
        <begin position="12"/>
        <end position="31"/>
    </location>
</feature>
<proteinExistence type="inferred from homology"/>
<keyword evidence="9" id="KW-1185">Reference proteome</keyword>
<evidence type="ECO:0000256" key="2">
    <source>
        <dbReference type="ARBA" id="ARBA00007362"/>
    </source>
</evidence>
<keyword evidence="4 6" id="KW-1133">Transmembrane helix</keyword>
<comment type="subcellular location">
    <subcellularLocation>
        <location evidence="1">Membrane</location>
        <topology evidence="1">Multi-pass membrane protein</topology>
    </subcellularLocation>
</comment>
<evidence type="ECO:0000256" key="6">
    <source>
        <dbReference type="SAM" id="Phobius"/>
    </source>
</evidence>
<gene>
    <name evidence="8" type="ORF">SAMN05660686_00597</name>
</gene>
<comment type="similarity">
    <text evidence="2">Belongs to the EamA transporter family.</text>
</comment>